<dbReference type="AlphaFoldDB" id="A0A429ZU31"/>
<dbReference type="SMART" id="SM00382">
    <property type="entry name" value="AAA"/>
    <property type="match status" value="1"/>
</dbReference>
<keyword evidence="1" id="KW-0813">Transport</keyword>
<dbReference type="CDD" id="cd03230">
    <property type="entry name" value="ABC_DR_subfamily_A"/>
    <property type="match status" value="1"/>
</dbReference>
<dbReference type="Gene3D" id="3.40.50.300">
    <property type="entry name" value="P-loop containing nucleotide triphosphate hydrolases"/>
    <property type="match status" value="1"/>
</dbReference>
<evidence type="ECO:0000256" key="1">
    <source>
        <dbReference type="ARBA" id="ARBA00022448"/>
    </source>
</evidence>
<accession>A0A429ZU31</accession>
<sequence length="256" mass="28805">MELVIDTIDKSFDSKKILKSGSFTFEKGKIYGLLGRNGAGKTTLFNCISKNLSVDHGEIYFIDESGQKIQYDNTEIGLVHATPHLPGFMTGFEFVKFFIDINKKRLPQAEHPKFYLDKVGIAEDDQHRLLKDYSHGMQNKVQMVVMMMLKLPVLLLDEPLTSFDVVAAHEMKELIIGLKSESIIIFSTHILQLAQDLCDEIVLLHHSRLRGIPAADIHSQSFEGEVVSLLSASEELEEVTLEEELRSEVGVGNEDN</sequence>
<dbReference type="EMBL" id="NGJU01000003">
    <property type="protein sequence ID" value="RST97246.1"/>
    <property type="molecule type" value="Genomic_DNA"/>
</dbReference>
<reference evidence="5 6" key="1">
    <citation type="submission" date="2017-05" db="EMBL/GenBank/DDBJ databases">
        <title>Vagococcus spp. assemblies.</title>
        <authorList>
            <person name="Gulvik C.A."/>
        </authorList>
    </citation>
    <scope>NUCLEOTIDE SEQUENCE [LARGE SCALE GENOMIC DNA]</scope>
    <source>
        <strain evidence="5 6">NCFB 2777</strain>
    </source>
</reference>
<dbReference type="PANTHER" id="PTHR42939">
    <property type="entry name" value="ABC TRANSPORTER ATP-BINDING PROTEIN ALBC-RELATED"/>
    <property type="match status" value="1"/>
</dbReference>
<name>A0A429ZU31_9ENTE</name>
<organism evidence="5 6">
    <name type="scientific">Vagococcus salmoninarum</name>
    <dbReference type="NCBI Taxonomy" id="2739"/>
    <lineage>
        <taxon>Bacteria</taxon>
        <taxon>Bacillati</taxon>
        <taxon>Bacillota</taxon>
        <taxon>Bacilli</taxon>
        <taxon>Lactobacillales</taxon>
        <taxon>Enterococcaceae</taxon>
        <taxon>Vagococcus</taxon>
    </lineage>
</organism>
<dbReference type="InterPro" id="IPR003593">
    <property type="entry name" value="AAA+_ATPase"/>
</dbReference>
<dbReference type="PROSITE" id="PS00211">
    <property type="entry name" value="ABC_TRANSPORTER_1"/>
    <property type="match status" value="1"/>
</dbReference>
<evidence type="ECO:0000313" key="5">
    <source>
        <dbReference type="EMBL" id="RST97246.1"/>
    </source>
</evidence>
<keyword evidence="3 5" id="KW-0067">ATP-binding</keyword>
<dbReference type="GO" id="GO:0005524">
    <property type="term" value="F:ATP binding"/>
    <property type="evidence" value="ECO:0007669"/>
    <property type="project" value="UniProtKB-KW"/>
</dbReference>
<dbReference type="SUPFAM" id="SSF52540">
    <property type="entry name" value="P-loop containing nucleoside triphosphate hydrolases"/>
    <property type="match status" value="1"/>
</dbReference>
<dbReference type="InterPro" id="IPR017871">
    <property type="entry name" value="ABC_transporter-like_CS"/>
</dbReference>
<dbReference type="PROSITE" id="PS50893">
    <property type="entry name" value="ABC_TRANSPORTER_2"/>
    <property type="match status" value="1"/>
</dbReference>
<dbReference type="GO" id="GO:0016887">
    <property type="term" value="F:ATP hydrolysis activity"/>
    <property type="evidence" value="ECO:0007669"/>
    <property type="project" value="InterPro"/>
</dbReference>
<protein>
    <submittedName>
        <fullName evidence="5">ABC transporter ATP-binding protein</fullName>
    </submittedName>
</protein>
<dbReference type="InterPro" id="IPR027417">
    <property type="entry name" value="P-loop_NTPase"/>
</dbReference>
<dbReference type="InterPro" id="IPR003439">
    <property type="entry name" value="ABC_transporter-like_ATP-bd"/>
</dbReference>
<comment type="caution">
    <text evidence="5">The sequence shown here is derived from an EMBL/GenBank/DDBJ whole genome shotgun (WGS) entry which is preliminary data.</text>
</comment>
<feature type="domain" description="ABC transporter" evidence="4">
    <location>
        <begin position="3"/>
        <end position="231"/>
    </location>
</feature>
<dbReference type="InterPro" id="IPR051782">
    <property type="entry name" value="ABC_Transporter_VariousFunc"/>
</dbReference>
<evidence type="ECO:0000256" key="2">
    <source>
        <dbReference type="ARBA" id="ARBA00022741"/>
    </source>
</evidence>
<dbReference type="RefSeq" id="WP_126778475.1">
    <property type="nucleotide sequence ID" value="NZ_NGJU01000003.1"/>
</dbReference>
<dbReference type="Pfam" id="PF00005">
    <property type="entry name" value="ABC_tran"/>
    <property type="match status" value="1"/>
</dbReference>
<dbReference type="PANTHER" id="PTHR42939:SF1">
    <property type="entry name" value="ABC TRANSPORTER ATP-BINDING PROTEIN ALBC-RELATED"/>
    <property type="match status" value="1"/>
</dbReference>
<evidence type="ECO:0000259" key="4">
    <source>
        <dbReference type="PROSITE" id="PS50893"/>
    </source>
</evidence>
<keyword evidence="2" id="KW-0547">Nucleotide-binding</keyword>
<evidence type="ECO:0000313" key="6">
    <source>
        <dbReference type="Proteomes" id="UP000287239"/>
    </source>
</evidence>
<dbReference type="Proteomes" id="UP000287239">
    <property type="component" value="Unassembled WGS sequence"/>
</dbReference>
<gene>
    <name evidence="5" type="ORF">CBF35_03080</name>
</gene>
<keyword evidence="6" id="KW-1185">Reference proteome</keyword>
<dbReference type="OrthoDB" id="1689883at2"/>
<proteinExistence type="predicted"/>
<dbReference type="GeneID" id="98567338"/>
<evidence type="ECO:0000256" key="3">
    <source>
        <dbReference type="ARBA" id="ARBA00022840"/>
    </source>
</evidence>